<dbReference type="Pfam" id="PF01522">
    <property type="entry name" value="Polysacc_deac_1"/>
    <property type="match status" value="1"/>
</dbReference>
<gene>
    <name evidence="4" type="ORF">JR050_17715</name>
</gene>
<dbReference type="PANTHER" id="PTHR10587">
    <property type="entry name" value="GLYCOSYL TRANSFERASE-RELATED"/>
    <property type="match status" value="1"/>
</dbReference>
<evidence type="ECO:0000256" key="2">
    <source>
        <dbReference type="ARBA" id="ARBA00022801"/>
    </source>
</evidence>
<dbReference type="EMBL" id="JAFELM010000043">
    <property type="protein sequence ID" value="MBM6619502.1"/>
    <property type="molecule type" value="Genomic_DNA"/>
</dbReference>
<comment type="caution">
    <text evidence="4">The sequence shown here is derived from an EMBL/GenBank/DDBJ whole genome shotgun (WGS) entry which is preliminary data.</text>
</comment>
<evidence type="ECO:0000313" key="4">
    <source>
        <dbReference type="EMBL" id="MBM6619502.1"/>
    </source>
</evidence>
<accession>A0ABS2DLY7</accession>
<keyword evidence="5" id="KW-1185">Reference proteome</keyword>
<proteinExistence type="predicted"/>
<dbReference type="PROSITE" id="PS51677">
    <property type="entry name" value="NODB"/>
    <property type="match status" value="1"/>
</dbReference>
<dbReference type="SUPFAM" id="SSF88713">
    <property type="entry name" value="Glycoside hydrolase/deacetylase"/>
    <property type="match status" value="1"/>
</dbReference>
<name>A0ABS2DLY7_9BACI</name>
<keyword evidence="2" id="KW-0378">Hydrolase</keyword>
<evidence type="ECO:0000259" key="3">
    <source>
        <dbReference type="PROSITE" id="PS51677"/>
    </source>
</evidence>
<organism evidence="4 5">
    <name type="scientific">Bacillus suaedaesalsae</name>
    <dbReference type="NCBI Taxonomy" id="2810349"/>
    <lineage>
        <taxon>Bacteria</taxon>
        <taxon>Bacillati</taxon>
        <taxon>Bacillota</taxon>
        <taxon>Bacilli</taxon>
        <taxon>Bacillales</taxon>
        <taxon>Bacillaceae</taxon>
        <taxon>Bacillus</taxon>
    </lineage>
</organism>
<dbReference type="InterPro" id="IPR011330">
    <property type="entry name" value="Glyco_hydro/deAcase_b/a-brl"/>
</dbReference>
<dbReference type="CDD" id="cd10917">
    <property type="entry name" value="CE4_NodB_like_6s_7s"/>
    <property type="match status" value="1"/>
</dbReference>
<reference evidence="4 5" key="1">
    <citation type="submission" date="2021-02" db="EMBL/GenBank/DDBJ databases">
        <title>Bacillus sp. RD4P76, an endophyte from a halophyte.</title>
        <authorList>
            <person name="Sun J.-Q."/>
        </authorList>
    </citation>
    <scope>NUCLEOTIDE SEQUENCE [LARGE SCALE GENOMIC DNA]</scope>
    <source>
        <strain evidence="4 5">RD4P76</strain>
    </source>
</reference>
<sequence length="201" mass="23593">MVYDFNDPRWIKNINEGHTPRRGVVLTFDDGPGKYTKDILDILQEKQVKAVFFWQSRLVYPKRPWKRLLEEGHILGSHAHNHSNLTRLTKEEQFHHINSSKSILEKLTGIEVKYFRPPFGRYNEETMNIIEKLKMTPVMWDISTYDWELKSEPQRITSNIVDHVEEGSIILLHEVEQTVKALPSIIKGILEKGLSFELLED</sequence>
<protein>
    <submittedName>
        <fullName evidence="4">Polysaccharide deacetylase family protein</fullName>
    </submittedName>
</protein>
<dbReference type="PANTHER" id="PTHR10587:SF133">
    <property type="entry name" value="CHITIN DEACETYLASE 1-RELATED"/>
    <property type="match status" value="1"/>
</dbReference>
<evidence type="ECO:0000256" key="1">
    <source>
        <dbReference type="ARBA" id="ARBA00022723"/>
    </source>
</evidence>
<feature type="domain" description="NodB homology" evidence="3">
    <location>
        <begin position="22"/>
        <end position="197"/>
    </location>
</feature>
<dbReference type="InterPro" id="IPR002509">
    <property type="entry name" value="NODB_dom"/>
</dbReference>
<keyword evidence="1" id="KW-0479">Metal-binding</keyword>
<evidence type="ECO:0000313" key="5">
    <source>
        <dbReference type="Proteomes" id="UP001518925"/>
    </source>
</evidence>
<dbReference type="Gene3D" id="3.20.20.370">
    <property type="entry name" value="Glycoside hydrolase/deacetylase"/>
    <property type="match status" value="1"/>
</dbReference>
<dbReference type="Proteomes" id="UP001518925">
    <property type="component" value="Unassembled WGS sequence"/>
</dbReference>
<dbReference type="InterPro" id="IPR050248">
    <property type="entry name" value="Polysacc_deacetylase_ArnD"/>
</dbReference>